<feature type="domain" description="Histidine kinase" evidence="9">
    <location>
        <begin position="563"/>
        <end position="756"/>
    </location>
</feature>
<keyword evidence="6" id="KW-0418">Kinase</keyword>
<dbReference type="SUPFAM" id="SSF55874">
    <property type="entry name" value="ATPase domain of HSP90 chaperone/DNA topoisomerase II/histidine kinase"/>
    <property type="match status" value="1"/>
</dbReference>
<keyword evidence="8" id="KW-1133">Transmembrane helix</keyword>
<gene>
    <name evidence="10" type="ORF">K1Y79_28130</name>
</gene>
<dbReference type="InterPro" id="IPR019734">
    <property type="entry name" value="TPR_rpt"/>
</dbReference>
<dbReference type="InterPro" id="IPR011990">
    <property type="entry name" value="TPR-like_helical_dom_sf"/>
</dbReference>
<keyword evidence="8" id="KW-0472">Membrane</keyword>
<dbReference type="PANTHER" id="PTHR41523">
    <property type="entry name" value="TWO-COMPONENT SYSTEM SENSOR PROTEIN"/>
    <property type="match status" value="1"/>
</dbReference>
<dbReference type="SMART" id="SM00387">
    <property type="entry name" value="HATPase_c"/>
    <property type="match status" value="1"/>
</dbReference>
<dbReference type="PANTHER" id="PTHR41523:SF8">
    <property type="entry name" value="ETHYLENE RESPONSE SENSOR PROTEIN"/>
    <property type="match status" value="1"/>
</dbReference>
<dbReference type="InterPro" id="IPR011495">
    <property type="entry name" value="Sig_transdc_His_kin_sub2_dim/P"/>
</dbReference>
<dbReference type="Gene3D" id="3.30.450.20">
    <property type="entry name" value="PAS domain"/>
    <property type="match status" value="1"/>
</dbReference>
<keyword evidence="4" id="KW-0808">Transferase</keyword>
<keyword evidence="8" id="KW-0812">Transmembrane</keyword>
<evidence type="ECO:0000256" key="1">
    <source>
        <dbReference type="ARBA" id="ARBA00000085"/>
    </source>
</evidence>
<dbReference type="Gene3D" id="1.25.40.10">
    <property type="entry name" value="Tetratricopeptide repeat domain"/>
    <property type="match status" value="2"/>
</dbReference>
<evidence type="ECO:0000256" key="8">
    <source>
        <dbReference type="SAM" id="Phobius"/>
    </source>
</evidence>
<dbReference type="Pfam" id="PF13424">
    <property type="entry name" value="TPR_12"/>
    <property type="match status" value="1"/>
</dbReference>
<feature type="transmembrane region" description="Helical" evidence="8">
    <location>
        <begin position="500"/>
        <end position="519"/>
    </location>
</feature>
<evidence type="ECO:0000256" key="7">
    <source>
        <dbReference type="ARBA" id="ARBA00022840"/>
    </source>
</evidence>
<evidence type="ECO:0000313" key="10">
    <source>
        <dbReference type="EMBL" id="MBW8688236.1"/>
    </source>
</evidence>
<reference evidence="10 11" key="1">
    <citation type="submission" date="2021-08" db="EMBL/GenBank/DDBJ databases">
        <title>The genome sequence of Chitinophaga sp. B61.</title>
        <authorList>
            <person name="Zhang X."/>
        </authorList>
    </citation>
    <scope>NUCLEOTIDE SEQUENCE [LARGE SCALE GENOMIC DNA]</scope>
    <source>
        <strain evidence="10 11">B61</strain>
    </source>
</reference>
<dbReference type="Pfam" id="PF07568">
    <property type="entry name" value="HisKA_2"/>
    <property type="match status" value="1"/>
</dbReference>
<dbReference type="Gene3D" id="3.30.565.10">
    <property type="entry name" value="Histidine kinase-like ATPase, C-terminal domain"/>
    <property type="match status" value="1"/>
</dbReference>
<dbReference type="InterPro" id="IPR003594">
    <property type="entry name" value="HATPase_dom"/>
</dbReference>
<evidence type="ECO:0000256" key="3">
    <source>
        <dbReference type="ARBA" id="ARBA00022553"/>
    </source>
</evidence>
<organism evidence="10 11">
    <name type="scientific">Chitinophaga rhizophila</name>
    <dbReference type="NCBI Taxonomy" id="2866212"/>
    <lineage>
        <taxon>Bacteria</taxon>
        <taxon>Pseudomonadati</taxon>
        <taxon>Bacteroidota</taxon>
        <taxon>Chitinophagia</taxon>
        <taxon>Chitinophagales</taxon>
        <taxon>Chitinophagaceae</taxon>
        <taxon>Chitinophaga</taxon>
    </lineage>
</organism>
<sequence length="757" mass="86263">MNRLLLVFHYMLLGILPCTAFQRVDLPVPALQQALTDCNTDTGKTRLTLLLAEAFVGRPGIAPADWDSTMMYLKLATLYNIRIKHPRWEARSSFIYSKAYREKGMREKGMAAILHAHHTLLKLDYPQDLGDVLMEQANYYNIDIEAELKERISLYGKAAQQYHHAGDMPDEAYALKMLGDCYHCWGKYDEALLNLNKTLALYKRMGRKDIQGLYDLLGTIATGKGDYSLGLTYGLQALRIAEEQRDTSMQLCTIYNRLSITLYELGDCKQAIDCAMKSLNIATRYNDTPSIVVISTNFVPIYLRNNEPEKALDLMHKVISLYRDPVSKDQIWISTNMVKCYVQMKQYDKAATFIPGLLALSAKMSKYNYYQTSIYGTLVRYYLNTAQYEKAVKYCALQADVCQRIGQINAMSLNYLCWYRADSALGNYAAAIKHFKAYKVVNDSMFKVSKAGEIARLQVQYDFDQKDKDITLKQQNIELLTREGLLQRAALKEAMLTRNIIIFGAFMLLLLLILSYNRYQLKQESNRKLQVKQDEIFQQNQSLQQLIVTQDKLLEEKEWLVKEIHHRVRNNLQIVMSLLNTQAAYLNDADALEAISESRYRMQAISLIHQKLYLPGNMALIDMQTYIREHTAYLNDDFGGLQHIYFDLDIAPVKLDVSQAVPVALILNEALTNAIKYAFRQQDNGTVSISLQYTSHAHLLLTIADNGAGFPAGFDIAANGAMGIRLMETLSEQLEGVLHILSREGISVQVSFPQQLS</sequence>
<name>A0ABS7GLB9_9BACT</name>
<evidence type="ECO:0000256" key="4">
    <source>
        <dbReference type="ARBA" id="ARBA00022679"/>
    </source>
</evidence>
<comment type="catalytic activity">
    <reaction evidence="1">
        <text>ATP + protein L-histidine = ADP + protein N-phospho-L-histidine.</text>
        <dbReference type="EC" id="2.7.13.3"/>
    </reaction>
</comment>
<dbReference type="SUPFAM" id="SSF48452">
    <property type="entry name" value="TPR-like"/>
    <property type="match status" value="2"/>
</dbReference>
<dbReference type="RefSeq" id="WP_220253554.1">
    <property type="nucleotide sequence ID" value="NZ_JAICCF010000006.1"/>
</dbReference>
<evidence type="ECO:0000256" key="2">
    <source>
        <dbReference type="ARBA" id="ARBA00012438"/>
    </source>
</evidence>
<keyword evidence="5" id="KW-0547">Nucleotide-binding</keyword>
<evidence type="ECO:0000256" key="6">
    <source>
        <dbReference type="ARBA" id="ARBA00022777"/>
    </source>
</evidence>
<dbReference type="EC" id="2.7.13.3" evidence="2"/>
<dbReference type="Pfam" id="PF13581">
    <property type="entry name" value="HATPase_c_2"/>
    <property type="match status" value="1"/>
</dbReference>
<protein>
    <recommendedName>
        <fullName evidence="2">histidine kinase</fullName>
        <ecNumber evidence="2">2.7.13.3</ecNumber>
    </recommendedName>
</protein>
<dbReference type="PROSITE" id="PS50109">
    <property type="entry name" value="HIS_KIN"/>
    <property type="match status" value="1"/>
</dbReference>
<dbReference type="InterPro" id="IPR005467">
    <property type="entry name" value="His_kinase_dom"/>
</dbReference>
<dbReference type="SMART" id="SM00028">
    <property type="entry name" value="TPR"/>
    <property type="match status" value="2"/>
</dbReference>
<keyword evidence="7" id="KW-0067">ATP-binding</keyword>
<dbReference type="Proteomes" id="UP000812961">
    <property type="component" value="Unassembled WGS sequence"/>
</dbReference>
<comment type="caution">
    <text evidence="10">The sequence shown here is derived from an EMBL/GenBank/DDBJ whole genome shotgun (WGS) entry which is preliminary data.</text>
</comment>
<evidence type="ECO:0000259" key="9">
    <source>
        <dbReference type="PROSITE" id="PS50109"/>
    </source>
</evidence>
<keyword evidence="3" id="KW-0597">Phosphoprotein</keyword>
<evidence type="ECO:0000313" key="11">
    <source>
        <dbReference type="Proteomes" id="UP000812961"/>
    </source>
</evidence>
<accession>A0ABS7GLB9</accession>
<dbReference type="EMBL" id="JAICCF010000006">
    <property type="protein sequence ID" value="MBW8688236.1"/>
    <property type="molecule type" value="Genomic_DNA"/>
</dbReference>
<proteinExistence type="predicted"/>
<keyword evidence="11" id="KW-1185">Reference proteome</keyword>
<dbReference type="InterPro" id="IPR036890">
    <property type="entry name" value="HATPase_C_sf"/>
</dbReference>
<evidence type="ECO:0000256" key="5">
    <source>
        <dbReference type="ARBA" id="ARBA00022741"/>
    </source>
</evidence>